<feature type="compositionally biased region" description="Low complexity" evidence="2">
    <location>
        <begin position="112"/>
        <end position="121"/>
    </location>
</feature>
<dbReference type="SUPFAM" id="SSF81296">
    <property type="entry name" value="E set domains"/>
    <property type="match status" value="1"/>
</dbReference>
<feature type="compositionally biased region" description="Low complexity" evidence="2">
    <location>
        <begin position="236"/>
        <end position="248"/>
    </location>
</feature>
<feature type="region of interest" description="Disordered" evidence="2">
    <location>
        <begin position="1"/>
        <end position="32"/>
    </location>
</feature>
<sequence>MGKNKNKNRKSGKQAASASKPTTATHTFQWPDSTAKEVYVTGTFDDWKKTVKLDKTEDGYRKDVTLPTAGPKILYKFVVDDIWKADTTAPQEDDGQNNTNNVLLRQNFKQLPPAKESSSAPESEEETAASAAAMSGVTPESATATLTGDVPKESAPVESGDSAAPATATISSAAPDSTTAGLAKDAPLEAKAESTPGTFPETPAKEPEQFSVKPIPASEGVGNPVVLKPGEPVPDSSTVTANTVNSTVRTDKEGYEQDASAPGFAPPAEQDSVTTLPTEKKTTNGPVEPFVQSAAPTSTTAALAGEVPLESEKAKTSEPEAPAKDVPDVVKDSMEKAHKEPEAAGVPASVEEKKEVEQQILKDVEPAEAKGEAAESAAVPAVVQESLDKAHQEPEAAAVPEAVGEKKEVEQELLKDVKPVDTAGEPAPVVTAETSETAPVATTAATLSPEDTKNDQERSVSPKSSEPAPTAGSEARPATEQAAPTVTTGPETTETSAVSQPPKKEEATEPAKKEEAAEPAKPATNGGAAGAEDAAAQEKTKKKKNRASALFSKLKEKFR</sequence>
<dbReference type="GO" id="GO:0005737">
    <property type="term" value="C:cytoplasm"/>
    <property type="evidence" value="ECO:0007669"/>
    <property type="project" value="TreeGrafter"/>
</dbReference>
<feature type="compositionally biased region" description="Low complexity" evidence="2">
    <location>
        <begin position="484"/>
        <end position="495"/>
    </location>
</feature>
<feature type="compositionally biased region" description="Basic and acidic residues" evidence="2">
    <location>
        <begin position="403"/>
        <end position="419"/>
    </location>
</feature>
<dbReference type="CDD" id="cd02859">
    <property type="entry name" value="E_set_AMPKbeta_like_N"/>
    <property type="match status" value="1"/>
</dbReference>
<proteinExistence type="inferred from homology"/>
<dbReference type="InterPro" id="IPR032640">
    <property type="entry name" value="AMPK1_CBM"/>
</dbReference>
<evidence type="ECO:0000313" key="5">
    <source>
        <dbReference type="Proteomes" id="UP000223968"/>
    </source>
</evidence>
<evidence type="ECO:0000259" key="3">
    <source>
        <dbReference type="Pfam" id="PF16561"/>
    </source>
</evidence>
<dbReference type="EMBL" id="PDNB01000039">
    <property type="protein sequence ID" value="PGH14039.1"/>
    <property type="molecule type" value="Genomic_DNA"/>
</dbReference>
<dbReference type="InterPro" id="IPR014756">
    <property type="entry name" value="Ig_E-set"/>
</dbReference>
<feature type="compositionally biased region" description="Basic and acidic residues" evidence="2">
    <location>
        <begin position="350"/>
        <end position="373"/>
    </location>
</feature>
<dbReference type="PANTHER" id="PTHR10343:SF81">
    <property type="entry name" value="CRUCIFORM DNA-RECOGNIZING PROTEIN 1-RELATED"/>
    <property type="match status" value="1"/>
</dbReference>
<evidence type="ECO:0000256" key="2">
    <source>
        <dbReference type="SAM" id="MobiDB-lite"/>
    </source>
</evidence>
<dbReference type="PANTHER" id="PTHR10343">
    <property type="entry name" value="5'-AMP-ACTIVATED PROTEIN KINASE , BETA SUBUNIT"/>
    <property type="match status" value="1"/>
</dbReference>
<feature type="compositionally biased region" description="Low complexity" evidence="2">
    <location>
        <begin position="161"/>
        <end position="180"/>
    </location>
</feature>
<feature type="compositionally biased region" description="Low complexity" evidence="2">
    <location>
        <begin position="293"/>
        <end position="304"/>
    </location>
</feature>
<feature type="compositionally biased region" description="Basic and acidic residues" evidence="2">
    <location>
        <begin position="310"/>
        <end position="342"/>
    </location>
</feature>
<feature type="compositionally biased region" description="Polar residues" evidence="2">
    <location>
        <begin position="14"/>
        <end position="32"/>
    </location>
</feature>
<gene>
    <name evidence="4" type="ORF">AJ79_03309</name>
</gene>
<feature type="compositionally biased region" description="Low complexity" evidence="2">
    <location>
        <begin position="519"/>
        <end position="534"/>
    </location>
</feature>
<evidence type="ECO:0000313" key="4">
    <source>
        <dbReference type="EMBL" id="PGH14039.1"/>
    </source>
</evidence>
<feature type="region of interest" description="Disordered" evidence="2">
    <location>
        <begin position="111"/>
        <end position="559"/>
    </location>
</feature>
<feature type="compositionally biased region" description="Low complexity" evidence="2">
    <location>
        <begin position="374"/>
        <end position="383"/>
    </location>
</feature>
<protein>
    <recommendedName>
        <fullName evidence="3">AMP-activated protein kinase glycogen-binding domain-containing protein</fullName>
    </recommendedName>
</protein>
<dbReference type="Proteomes" id="UP000223968">
    <property type="component" value="Unassembled WGS sequence"/>
</dbReference>
<feature type="compositionally biased region" description="Basic residues" evidence="2">
    <location>
        <begin position="1"/>
        <end position="12"/>
    </location>
</feature>
<dbReference type="Pfam" id="PF16561">
    <property type="entry name" value="AMPK1_CBM"/>
    <property type="match status" value="1"/>
</dbReference>
<reference evidence="4 5" key="1">
    <citation type="submission" date="2017-10" db="EMBL/GenBank/DDBJ databases">
        <title>Comparative genomics in systemic dimorphic fungi from Ajellomycetaceae.</title>
        <authorList>
            <person name="Munoz J.F."/>
            <person name="Mcewen J.G."/>
            <person name="Clay O.K."/>
            <person name="Cuomo C.A."/>
        </authorList>
    </citation>
    <scope>NUCLEOTIDE SEQUENCE [LARGE SCALE GENOMIC DNA]</scope>
    <source>
        <strain evidence="4 5">UAMH5409</strain>
    </source>
</reference>
<name>A0A2B7XYP3_9EURO</name>
<feature type="compositionally biased region" description="Basic and acidic residues" evidence="2">
    <location>
        <begin position="502"/>
        <end position="518"/>
    </location>
</feature>
<dbReference type="GO" id="GO:0005634">
    <property type="term" value="C:nucleus"/>
    <property type="evidence" value="ECO:0007669"/>
    <property type="project" value="TreeGrafter"/>
</dbReference>
<dbReference type="STRING" id="1447875.A0A2B7XYP3"/>
<dbReference type="InterPro" id="IPR050827">
    <property type="entry name" value="CRP1_MDG1_kinase"/>
</dbReference>
<organism evidence="4 5">
    <name type="scientific">Helicocarpus griseus UAMH5409</name>
    <dbReference type="NCBI Taxonomy" id="1447875"/>
    <lineage>
        <taxon>Eukaryota</taxon>
        <taxon>Fungi</taxon>
        <taxon>Dikarya</taxon>
        <taxon>Ascomycota</taxon>
        <taxon>Pezizomycotina</taxon>
        <taxon>Eurotiomycetes</taxon>
        <taxon>Eurotiomycetidae</taxon>
        <taxon>Onygenales</taxon>
        <taxon>Ajellomycetaceae</taxon>
        <taxon>Helicocarpus</taxon>
    </lineage>
</organism>
<dbReference type="InterPro" id="IPR013783">
    <property type="entry name" value="Ig-like_fold"/>
</dbReference>
<evidence type="ECO:0000256" key="1">
    <source>
        <dbReference type="ARBA" id="ARBA00038216"/>
    </source>
</evidence>
<keyword evidence="5" id="KW-1185">Reference proteome</keyword>
<accession>A0A2B7XYP3</accession>
<dbReference type="AlphaFoldDB" id="A0A2B7XYP3"/>
<feature type="domain" description="AMP-activated protein kinase glycogen-binding" evidence="3">
    <location>
        <begin position="27"/>
        <end position="103"/>
    </location>
</feature>
<dbReference type="OrthoDB" id="5873279at2759"/>
<dbReference type="GO" id="GO:0031588">
    <property type="term" value="C:nucleotide-activated protein kinase complex"/>
    <property type="evidence" value="ECO:0007669"/>
    <property type="project" value="TreeGrafter"/>
</dbReference>
<feature type="compositionally biased region" description="Basic and acidic residues" evidence="2">
    <location>
        <begin position="450"/>
        <end position="460"/>
    </location>
</feature>
<comment type="caution">
    <text evidence="4">The sequence shown here is derived from an EMBL/GenBank/DDBJ whole genome shotgun (WGS) entry which is preliminary data.</text>
</comment>
<dbReference type="Gene3D" id="2.60.40.10">
    <property type="entry name" value="Immunoglobulins"/>
    <property type="match status" value="1"/>
</dbReference>
<comment type="similarity">
    <text evidence="1">Belongs to the CRP1/MDG1 family.</text>
</comment>
<dbReference type="GO" id="GO:0019901">
    <property type="term" value="F:protein kinase binding"/>
    <property type="evidence" value="ECO:0007669"/>
    <property type="project" value="TreeGrafter"/>
</dbReference>
<dbReference type="GO" id="GO:0007165">
    <property type="term" value="P:signal transduction"/>
    <property type="evidence" value="ECO:0007669"/>
    <property type="project" value="TreeGrafter"/>
</dbReference>